<feature type="compositionally biased region" description="Low complexity" evidence="13">
    <location>
        <begin position="307"/>
        <end position="321"/>
    </location>
</feature>
<dbReference type="PROSITE" id="PS00107">
    <property type="entry name" value="PROTEIN_KINASE_ATP"/>
    <property type="match status" value="1"/>
</dbReference>
<dbReference type="Gene3D" id="3.30.200.20">
    <property type="entry name" value="Phosphorylase Kinase, domain 1"/>
    <property type="match status" value="1"/>
</dbReference>
<keyword evidence="6 12" id="KW-0547">Nucleotide-binding</keyword>
<dbReference type="GO" id="GO:0004674">
    <property type="term" value="F:protein serine/threonine kinase activity"/>
    <property type="evidence" value="ECO:0007669"/>
    <property type="project" value="UniProtKB-KW"/>
</dbReference>
<comment type="catalytic activity">
    <reaction evidence="10">
        <text>L-threonyl-[protein] + ATP = O-phospho-L-threonyl-[protein] + ADP + H(+)</text>
        <dbReference type="Rhea" id="RHEA:46608"/>
        <dbReference type="Rhea" id="RHEA-COMP:11060"/>
        <dbReference type="Rhea" id="RHEA-COMP:11605"/>
        <dbReference type="ChEBI" id="CHEBI:15378"/>
        <dbReference type="ChEBI" id="CHEBI:30013"/>
        <dbReference type="ChEBI" id="CHEBI:30616"/>
        <dbReference type="ChEBI" id="CHEBI:61977"/>
        <dbReference type="ChEBI" id="CHEBI:456216"/>
        <dbReference type="EC" id="2.7.11.1"/>
    </reaction>
</comment>
<keyword evidence="9" id="KW-0472">Membrane</keyword>
<evidence type="ECO:0000256" key="7">
    <source>
        <dbReference type="ARBA" id="ARBA00022777"/>
    </source>
</evidence>
<dbReference type="InterPro" id="IPR051681">
    <property type="entry name" value="Ser/Thr_Kinases-Pseudokinases"/>
</dbReference>
<keyword evidence="8 12" id="KW-0067">ATP-binding</keyword>
<dbReference type="InterPro" id="IPR055164">
    <property type="entry name" value="EDR1/CTR1/ARMC3-like_pept-like"/>
</dbReference>
<evidence type="ECO:0000256" key="8">
    <source>
        <dbReference type="ARBA" id="ARBA00022840"/>
    </source>
</evidence>
<dbReference type="InterPro" id="IPR001245">
    <property type="entry name" value="Ser-Thr/Tyr_kinase_cat_dom"/>
</dbReference>
<dbReference type="SUPFAM" id="SSF56112">
    <property type="entry name" value="Protein kinase-like (PK-like)"/>
    <property type="match status" value="1"/>
</dbReference>
<evidence type="ECO:0000256" key="12">
    <source>
        <dbReference type="PROSITE-ProRule" id="PRU10141"/>
    </source>
</evidence>
<dbReference type="InterPro" id="IPR011009">
    <property type="entry name" value="Kinase-like_dom_sf"/>
</dbReference>
<dbReference type="AlphaFoldDB" id="A0AAW1PEC6"/>
<comment type="subcellular location">
    <subcellularLocation>
        <location evidence="1">Membrane</location>
    </subcellularLocation>
</comment>
<dbReference type="GO" id="GO:0016020">
    <property type="term" value="C:membrane"/>
    <property type="evidence" value="ECO:0007669"/>
    <property type="project" value="UniProtKB-SubCell"/>
</dbReference>
<dbReference type="Pfam" id="PF14381">
    <property type="entry name" value="EDR1_CTR1_ARMC3_pept"/>
    <property type="match status" value="1"/>
</dbReference>
<dbReference type="InterPro" id="IPR000719">
    <property type="entry name" value="Prot_kinase_dom"/>
</dbReference>
<comment type="similarity">
    <text evidence="2">Belongs to the protein kinase superfamily. TKL Ser/Thr protein kinase family. RAF subfamily.</text>
</comment>
<evidence type="ECO:0000256" key="3">
    <source>
        <dbReference type="ARBA" id="ARBA00012513"/>
    </source>
</evidence>
<feature type="compositionally biased region" description="Basic and acidic residues" evidence="13">
    <location>
        <begin position="443"/>
        <end position="453"/>
    </location>
</feature>
<dbReference type="PANTHER" id="PTHR44329">
    <property type="entry name" value="SERINE/THREONINE-PROTEIN KINASE TNNI3K-RELATED"/>
    <property type="match status" value="1"/>
</dbReference>
<evidence type="ECO:0000256" key="2">
    <source>
        <dbReference type="ARBA" id="ARBA00010507"/>
    </source>
</evidence>
<dbReference type="GO" id="GO:0005524">
    <property type="term" value="F:ATP binding"/>
    <property type="evidence" value="ECO:0007669"/>
    <property type="project" value="UniProtKB-UniRule"/>
</dbReference>
<feature type="region of interest" description="Disordered" evidence="13">
    <location>
        <begin position="382"/>
        <end position="601"/>
    </location>
</feature>
<dbReference type="InterPro" id="IPR008271">
    <property type="entry name" value="Ser/Thr_kinase_AS"/>
</dbReference>
<dbReference type="SMART" id="SM00220">
    <property type="entry name" value="S_TKc"/>
    <property type="match status" value="1"/>
</dbReference>
<feature type="region of interest" description="Disordered" evidence="13">
    <location>
        <begin position="1"/>
        <end position="29"/>
    </location>
</feature>
<organism evidence="15 16">
    <name type="scientific">Symbiochloris irregularis</name>
    <dbReference type="NCBI Taxonomy" id="706552"/>
    <lineage>
        <taxon>Eukaryota</taxon>
        <taxon>Viridiplantae</taxon>
        <taxon>Chlorophyta</taxon>
        <taxon>core chlorophytes</taxon>
        <taxon>Trebouxiophyceae</taxon>
        <taxon>Trebouxiales</taxon>
        <taxon>Trebouxiaceae</taxon>
        <taxon>Symbiochloris</taxon>
    </lineage>
</organism>
<comment type="catalytic activity">
    <reaction evidence="11">
        <text>L-seryl-[protein] + ATP = O-phospho-L-seryl-[protein] + ADP + H(+)</text>
        <dbReference type="Rhea" id="RHEA:17989"/>
        <dbReference type="Rhea" id="RHEA-COMP:9863"/>
        <dbReference type="Rhea" id="RHEA-COMP:11604"/>
        <dbReference type="ChEBI" id="CHEBI:15378"/>
        <dbReference type="ChEBI" id="CHEBI:29999"/>
        <dbReference type="ChEBI" id="CHEBI:30616"/>
        <dbReference type="ChEBI" id="CHEBI:83421"/>
        <dbReference type="ChEBI" id="CHEBI:456216"/>
        <dbReference type="EC" id="2.7.11.1"/>
    </reaction>
</comment>
<dbReference type="FunFam" id="1.10.510.10:FF:000476">
    <property type="entry name" value="PAS domain-containing protein tyrosine kinase family protein"/>
    <property type="match status" value="1"/>
</dbReference>
<sequence length="896" mass="96498">MEWFRRDSCGRPVGAWSESGNKEGEGSAEALQAQEDYEYHIALALSQSANDANLALAQQDAENLADVTRRSLSPLITGRSTGQADALSFKLWDSDCLDYADKVCDGVYDVRGDFPELSGPVRVDCFPMLADLRTIEPNSDDPREVVVVDHDTDPGLCEVDGRAAEAISSCIHNGPLACIQALAQVVANQLGGRCSYAELSQRYSPVASALKARLGSLALPIGALSVGLARHRSLLFKTLADASELPCRLLRGRFYLGAAGCTGDAAIVMVRVNGREVMVDLVADPGTVYPVVPDSIPQAGPTPQLQAVAAPSPAVSSPMGASSGGTPGVGLDGFDGDMEGPDLIPIKEEPASQEWSMASSVDMVTAAPSPFQAAMLQSDAFSAQQEPAGPDRGSSAQEDASAPSRAPQQQPLPDPPASASHPAPAASPAPGVAAGRGAGSAFHEFRSQEEEARLPTLTQALNGVPRRPPLPRHSISDLGPSSLARIASLEAPTARLPDGRQPGVVTGSSAAQDHAVANNIQPATNLQRASSPYLPVQRQGWQAGAQVQEEAAPPPLEPLRNGPPGTQEDQERDRRSSHGQATSSTPAVQRPPLRRQVSPAARLTEVATIPDTSHLGEHHHDPYPAAADDDEWEIPVEELELGPRIGIGSYGEVYRAVWRHTDVAVKRLLEQDLNDHLMEEFRAEVAIMKRLKHPNVVLFLGACTHPPNLSIVTQFVPRGSLFRLLHRTPQIPLDERRKVRMALDVAKGMHYLHSCRPPIVHRDLKSANLLVDKDFTVKVCDFGLSRVRQSTWMTNKSQAGTPEWTAPEVLRSQSYNEKSDVYSMGVILWELLTNEEPWGDKTAMQVVGAVGWGNARLTIPEDAPEAMRHLIEQCWSDPCQRPSFSDIIKVLNTLEH</sequence>
<proteinExistence type="inferred from homology"/>
<evidence type="ECO:0000256" key="9">
    <source>
        <dbReference type="ARBA" id="ARBA00023136"/>
    </source>
</evidence>
<feature type="compositionally biased region" description="Polar residues" evidence="13">
    <location>
        <begin position="578"/>
        <end position="587"/>
    </location>
</feature>
<keyword evidence="5" id="KW-0808">Transferase</keyword>
<keyword evidence="7" id="KW-0418">Kinase</keyword>
<keyword evidence="4" id="KW-0723">Serine/threonine-protein kinase</keyword>
<evidence type="ECO:0000256" key="5">
    <source>
        <dbReference type="ARBA" id="ARBA00022679"/>
    </source>
</evidence>
<dbReference type="CDD" id="cd13999">
    <property type="entry name" value="STKc_MAP3K-like"/>
    <property type="match status" value="1"/>
</dbReference>
<accession>A0AAW1PEC6</accession>
<dbReference type="EMBL" id="JALJOQ010000026">
    <property type="protein sequence ID" value="KAK9808195.1"/>
    <property type="molecule type" value="Genomic_DNA"/>
</dbReference>
<feature type="binding site" evidence="12">
    <location>
        <position position="666"/>
    </location>
    <ligand>
        <name>ATP</name>
        <dbReference type="ChEBI" id="CHEBI:30616"/>
    </ligand>
</feature>
<protein>
    <recommendedName>
        <fullName evidence="3">non-specific serine/threonine protein kinase</fullName>
        <ecNumber evidence="3">2.7.11.1</ecNumber>
    </recommendedName>
</protein>
<dbReference type="PANTHER" id="PTHR44329:SF298">
    <property type="entry name" value="MIXED LINEAGE KINASE DOMAIN-LIKE PROTEIN"/>
    <property type="match status" value="1"/>
</dbReference>
<dbReference type="PROSITE" id="PS00108">
    <property type="entry name" value="PROTEIN_KINASE_ST"/>
    <property type="match status" value="1"/>
</dbReference>
<evidence type="ECO:0000256" key="6">
    <source>
        <dbReference type="ARBA" id="ARBA00022741"/>
    </source>
</evidence>
<evidence type="ECO:0000256" key="10">
    <source>
        <dbReference type="ARBA" id="ARBA00047899"/>
    </source>
</evidence>
<feature type="compositionally biased region" description="Low complexity" evidence="13">
    <location>
        <begin position="539"/>
        <end position="551"/>
    </location>
</feature>
<feature type="region of interest" description="Disordered" evidence="13">
    <location>
        <begin position="300"/>
        <end position="335"/>
    </location>
</feature>
<evidence type="ECO:0000256" key="13">
    <source>
        <dbReference type="SAM" id="MobiDB-lite"/>
    </source>
</evidence>
<dbReference type="Pfam" id="PF07714">
    <property type="entry name" value="PK_Tyr_Ser-Thr"/>
    <property type="match status" value="1"/>
</dbReference>
<dbReference type="Proteomes" id="UP001465755">
    <property type="component" value="Unassembled WGS sequence"/>
</dbReference>
<evidence type="ECO:0000313" key="15">
    <source>
        <dbReference type="EMBL" id="KAK9808195.1"/>
    </source>
</evidence>
<dbReference type="FunFam" id="3.30.200.20:FF:000060">
    <property type="entry name" value="Serine/threonine-protein kinase isoform 1"/>
    <property type="match status" value="1"/>
</dbReference>
<keyword evidence="16" id="KW-1185">Reference proteome</keyword>
<reference evidence="15 16" key="1">
    <citation type="journal article" date="2024" name="Nat. Commun.">
        <title>Phylogenomics reveals the evolutionary origins of lichenization in chlorophyte algae.</title>
        <authorList>
            <person name="Puginier C."/>
            <person name="Libourel C."/>
            <person name="Otte J."/>
            <person name="Skaloud P."/>
            <person name="Haon M."/>
            <person name="Grisel S."/>
            <person name="Petersen M."/>
            <person name="Berrin J.G."/>
            <person name="Delaux P.M."/>
            <person name="Dal Grande F."/>
            <person name="Keller J."/>
        </authorList>
    </citation>
    <scope>NUCLEOTIDE SEQUENCE [LARGE SCALE GENOMIC DNA]</scope>
    <source>
        <strain evidence="15 16">SAG 2036</strain>
    </source>
</reference>
<evidence type="ECO:0000259" key="14">
    <source>
        <dbReference type="PROSITE" id="PS50011"/>
    </source>
</evidence>
<comment type="caution">
    <text evidence="15">The sequence shown here is derived from an EMBL/GenBank/DDBJ whole genome shotgun (WGS) entry which is preliminary data.</text>
</comment>
<evidence type="ECO:0000256" key="1">
    <source>
        <dbReference type="ARBA" id="ARBA00004370"/>
    </source>
</evidence>
<dbReference type="PROSITE" id="PS50011">
    <property type="entry name" value="PROTEIN_KINASE_DOM"/>
    <property type="match status" value="1"/>
</dbReference>
<name>A0AAW1PEC6_9CHLO</name>
<feature type="compositionally biased region" description="Polar residues" evidence="13">
    <location>
        <begin position="518"/>
        <end position="530"/>
    </location>
</feature>
<dbReference type="Gene3D" id="1.10.510.10">
    <property type="entry name" value="Transferase(Phosphotransferase) domain 1"/>
    <property type="match status" value="1"/>
</dbReference>
<dbReference type="InterPro" id="IPR017441">
    <property type="entry name" value="Protein_kinase_ATP_BS"/>
</dbReference>
<evidence type="ECO:0000313" key="16">
    <source>
        <dbReference type="Proteomes" id="UP001465755"/>
    </source>
</evidence>
<evidence type="ECO:0000256" key="4">
    <source>
        <dbReference type="ARBA" id="ARBA00022527"/>
    </source>
</evidence>
<dbReference type="EC" id="2.7.11.1" evidence="3"/>
<evidence type="ECO:0000256" key="11">
    <source>
        <dbReference type="ARBA" id="ARBA00048679"/>
    </source>
</evidence>
<feature type="compositionally biased region" description="Gly residues" evidence="13">
    <location>
        <begin position="322"/>
        <end position="333"/>
    </location>
</feature>
<feature type="compositionally biased region" description="Low complexity" evidence="13">
    <location>
        <begin position="417"/>
        <end position="441"/>
    </location>
</feature>
<feature type="domain" description="Protein kinase" evidence="14">
    <location>
        <begin position="639"/>
        <end position="896"/>
    </location>
</feature>
<gene>
    <name evidence="15" type="ORF">WJX73_007130</name>
</gene>